<reference evidence="1 2" key="1">
    <citation type="submission" date="2019-09" db="EMBL/GenBank/DDBJ databases">
        <title>Nocardioides panacisoli sp. nov., isolated from the soil of a ginseng field.</title>
        <authorList>
            <person name="Cho C."/>
        </authorList>
    </citation>
    <scope>NUCLEOTIDE SEQUENCE [LARGE SCALE GENOMIC DNA]</scope>
    <source>
        <strain evidence="1 2">BN140041</strain>
    </source>
</reference>
<comment type="caution">
    <text evidence="1">The sequence shown here is derived from an EMBL/GenBank/DDBJ whole genome shotgun (WGS) entry which is preliminary data.</text>
</comment>
<dbReference type="AlphaFoldDB" id="A0A5B1LV06"/>
<sequence>MRTFEVRPGHVPYLPGLTLPGAVVTRFLALVQVTGDADAAQRLMSGIVIFHDVTGFLPRTARRTPSDYAGTLRSQLDALGDSRLVVTELLCDGDHVFVRWRRHGRHRGPINGHPPTGLPLTEMGSTTFRVAEGRIVEVWLQDDRAGLAAQLERNRTVAQVAMEQLSPLTAA</sequence>
<organism evidence="1 2">
    <name type="scientific">Nocardioides antri</name>
    <dbReference type="NCBI Taxonomy" id="2607659"/>
    <lineage>
        <taxon>Bacteria</taxon>
        <taxon>Bacillati</taxon>
        <taxon>Actinomycetota</taxon>
        <taxon>Actinomycetes</taxon>
        <taxon>Propionibacteriales</taxon>
        <taxon>Nocardioidaceae</taxon>
        <taxon>Nocardioides</taxon>
    </lineage>
</organism>
<accession>A0A5B1LV06</accession>
<protein>
    <submittedName>
        <fullName evidence="1">Ester cyclase</fullName>
    </submittedName>
</protein>
<dbReference type="Pfam" id="PF07366">
    <property type="entry name" value="SnoaL"/>
    <property type="match status" value="1"/>
</dbReference>
<reference evidence="1 2" key="2">
    <citation type="submission" date="2019-09" db="EMBL/GenBank/DDBJ databases">
        <authorList>
            <person name="Jin C."/>
        </authorList>
    </citation>
    <scope>NUCLEOTIDE SEQUENCE [LARGE SCALE GENOMIC DNA]</scope>
    <source>
        <strain evidence="1 2">BN140041</strain>
    </source>
</reference>
<name>A0A5B1LV06_9ACTN</name>
<dbReference type="PANTHER" id="PTHR38436:SF1">
    <property type="entry name" value="ESTER CYCLASE"/>
    <property type="match status" value="1"/>
</dbReference>
<dbReference type="PANTHER" id="PTHR38436">
    <property type="entry name" value="POLYKETIDE CYCLASE SNOAL-LIKE DOMAIN"/>
    <property type="match status" value="1"/>
</dbReference>
<dbReference type="RefSeq" id="WP_149751966.1">
    <property type="nucleotide sequence ID" value="NZ_VUJW01000012.1"/>
</dbReference>
<dbReference type="GO" id="GO:0030638">
    <property type="term" value="P:polyketide metabolic process"/>
    <property type="evidence" value="ECO:0007669"/>
    <property type="project" value="InterPro"/>
</dbReference>
<gene>
    <name evidence="1" type="ORF">F0U47_18480</name>
</gene>
<dbReference type="SUPFAM" id="SSF54427">
    <property type="entry name" value="NTF2-like"/>
    <property type="match status" value="1"/>
</dbReference>
<dbReference type="InterPro" id="IPR009959">
    <property type="entry name" value="Cyclase_SnoaL-like"/>
</dbReference>
<proteinExistence type="predicted"/>
<keyword evidence="2" id="KW-1185">Reference proteome</keyword>
<dbReference type="InterPro" id="IPR032710">
    <property type="entry name" value="NTF2-like_dom_sf"/>
</dbReference>
<dbReference type="EMBL" id="VUJW01000012">
    <property type="protein sequence ID" value="KAA1424234.1"/>
    <property type="molecule type" value="Genomic_DNA"/>
</dbReference>
<evidence type="ECO:0000313" key="1">
    <source>
        <dbReference type="EMBL" id="KAA1424234.1"/>
    </source>
</evidence>
<dbReference type="Proteomes" id="UP000324351">
    <property type="component" value="Unassembled WGS sequence"/>
</dbReference>
<dbReference type="Gene3D" id="3.10.450.50">
    <property type="match status" value="1"/>
</dbReference>
<evidence type="ECO:0000313" key="2">
    <source>
        <dbReference type="Proteomes" id="UP000324351"/>
    </source>
</evidence>